<dbReference type="Gene3D" id="1.10.287.100">
    <property type="match status" value="1"/>
</dbReference>
<sequence>MRDPRDLYSFESMDVLAAVPREGLMLVHALPGLVDAGNSCRIAATYLRDQLRHMKLVSFDIDELLDYRGSRPQAVFDGLSYTSVDIPSLSLTLMYDEADRPFLFLDGPEPDLQWKRFGQAVIDLVEYFEVERVVGMQAVPMAVPHTRPIGLFAHANDPSLLAGEGREDGVGAPDRSVGQGEAPAGSSSPPAGGGPDQPSEGAEIVVPASFGALLEFELGRSGHPAMGYAAQIPHYLTRTDFPAGALALLRRISDATGLELPLVDLGDLTDAATGALQATLAQNAEVRQIVTALEEQYDTMREDQDGSPMATTMDLPTADEIGDHFERFLADQDVEGPDDPRRL</sequence>
<dbReference type="SUPFAM" id="SSF159659">
    <property type="entry name" value="Cgl1923-like"/>
    <property type="match status" value="1"/>
</dbReference>
<accession>A0ABR9W1P8</accession>
<comment type="caution">
    <text evidence="3">The sequence shown here is derived from an EMBL/GenBank/DDBJ whole genome shotgun (WGS) entry which is preliminary data.</text>
</comment>
<dbReference type="InterPro" id="IPR008492">
    <property type="entry name" value="Rv2714-like"/>
</dbReference>
<keyword evidence="1" id="KW-0175">Coiled coil</keyword>
<organism evidence="3 4">
    <name type="scientific">Brachybacterium epidermidis</name>
    <dbReference type="NCBI Taxonomy" id="2781983"/>
    <lineage>
        <taxon>Bacteria</taxon>
        <taxon>Bacillati</taxon>
        <taxon>Actinomycetota</taxon>
        <taxon>Actinomycetes</taxon>
        <taxon>Micrococcales</taxon>
        <taxon>Dermabacteraceae</taxon>
        <taxon>Brachybacterium</taxon>
    </lineage>
</organism>
<feature type="region of interest" description="Disordered" evidence="2">
    <location>
        <begin position="162"/>
        <end position="202"/>
    </location>
</feature>
<name>A0ABR9W1P8_9MICO</name>
<protein>
    <submittedName>
        <fullName evidence="3">PAC2 family protein</fullName>
    </submittedName>
</protein>
<dbReference type="Pfam" id="PF09754">
    <property type="entry name" value="PAC2"/>
    <property type="match status" value="1"/>
</dbReference>
<proteinExistence type="predicted"/>
<dbReference type="RefSeq" id="WP_193866105.1">
    <property type="nucleotide sequence ID" value="NZ_JADEYR010000009.1"/>
</dbReference>
<gene>
    <name evidence="3" type="ORF">IOE58_09235</name>
</gene>
<evidence type="ECO:0000313" key="4">
    <source>
        <dbReference type="Proteomes" id="UP000644727"/>
    </source>
</evidence>
<dbReference type="InterPro" id="IPR019151">
    <property type="entry name" value="Proteasome_assmbl_chaperone_2"/>
</dbReference>
<reference evidence="3 4" key="1">
    <citation type="submission" date="2020-10" db="EMBL/GenBank/DDBJ databases">
        <title>Draft genome and description of Brachybacterium epidermidis sp nov.</title>
        <authorList>
            <person name="Boxberger M."/>
            <person name="La Scola B."/>
        </authorList>
    </citation>
    <scope>NUCLEOTIDE SEQUENCE [LARGE SCALE GENOMIC DNA]</scope>
    <source>
        <strain evidence="3 4">Marseille-Q2903</strain>
    </source>
</reference>
<dbReference type="PIRSF" id="PIRSF028754">
    <property type="entry name" value="UCP028754"/>
    <property type="match status" value="1"/>
</dbReference>
<dbReference type="InterPro" id="IPR038389">
    <property type="entry name" value="PSMG2_sf"/>
</dbReference>
<evidence type="ECO:0000256" key="1">
    <source>
        <dbReference type="SAM" id="Coils"/>
    </source>
</evidence>
<evidence type="ECO:0000313" key="3">
    <source>
        <dbReference type="EMBL" id="MBE9404360.1"/>
    </source>
</evidence>
<keyword evidence="4" id="KW-1185">Reference proteome</keyword>
<dbReference type="Gene3D" id="3.40.50.10900">
    <property type="entry name" value="PAC-like subunit"/>
    <property type="match status" value="1"/>
</dbReference>
<evidence type="ECO:0000256" key="2">
    <source>
        <dbReference type="SAM" id="MobiDB-lite"/>
    </source>
</evidence>
<dbReference type="Proteomes" id="UP000644727">
    <property type="component" value="Unassembled WGS sequence"/>
</dbReference>
<dbReference type="EMBL" id="JADEYR010000009">
    <property type="protein sequence ID" value="MBE9404360.1"/>
    <property type="molecule type" value="Genomic_DNA"/>
</dbReference>
<feature type="coiled-coil region" evidence="1">
    <location>
        <begin position="276"/>
        <end position="303"/>
    </location>
</feature>